<protein>
    <recommendedName>
        <fullName evidence="2">Antitoxin</fullName>
    </recommendedName>
</protein>
<evidence type="ECO:0000313" key="1">
    <source>
        <dbReference type="EMBL" id="SFV66787.1"/>
    </source>
</evidence>
<evidence type="ECO:0008006" key="2">
    <source>
        <dbReference type="Google" id="ProtNLM"/>
    </source>
</evidence>
<dbReference type="AlphaFoldDB" id="A0A1W1CM54"/>
<name>A0A1W1CM54_9ZZZZ</name>
<gene>
    <name evidence="1" type="ORF">MNB_SV-3-1165</name>
</gene>
<reference evidence="1" key="1">
    <citation type="submission" date="2016-10" db="EMBL/GenBank/DDBJ databases">
        <authorList>
            <person name="de Groot N.N."/>
        </authorList>
    </citation>
    <scope>NUCLEOTIDE SEQUENCE</scope>
</reference>
<sequence length="71" mass="8436">MKEEYDLTTMKSRQNPYAKKLKKQVTMRLETDVIEYFKGMAEGVGIPYQSLINLYLKDCVTSHRELSMKWQ</sequence>
<dbReference type="EMBL" id="FPHI01000030">
    <property type="protein sequence ID" value="SFV66787.1"/>
    <property type="molecule type" value="Genomic_DNA"/>
</dbReference>
<accession>A0A1W1CM54</accession>
<dbReference type="Pfam" id="PF14384">
    <property type="entry name" value="BrnA_antitoxin"/>
    <property type="match status" value="1"/>
</dbReference>
<organism evidence="1">
    <name type="scientific">hydrothermal vent metagenome</name>
    <dbReference type="NCBI Taxonomy" id="652676"/>
    <lineage>
        <taxon>unclassified sequences</taxon>
        <taxon>metagenomes</taxon>
        <taxon>ecological metagenomes</taxon>
    </lineage>
</organism>
<dbReference type="InterPro" id="IPR025528">
    <property type="entry name" value="BrnA_antitoxin"/>
</dbReference>
<proteinExistence type="predicted"/>